<sequence>MWFSGCLWEQAVWFFRLPFRGKRRGGTVFRQTAAGRGFALAWVFRLPETVGRGSLKMGSAYACGLSANRICLRRICLRRLW</sequence>
<dbReference type="STRING" id="629741.GCWU000324_00027"/>
<evidence type="ECO:0000313" key="2">
    <source>
        <dbReference type="Proteomes" id="UP000003009"/>
    </source>
</evidence>
<keyword evidence="2" id="KW-1185">Reference proteome</keyword>
<reference evidence="1" key="1">
    <citation type="submission" date="2009-04" db="EMBL/GenBank/DDBJ databases">
        <authorList>
            <person name="Weinstock G."/>
            <person name="Sodergren E."/>
            <person name="Clifton S."/>
            <person name="Fulton L."/>
            <person name="Fulton B."/>
            <person name="Courtney L."/>
            <person name="Fronick C."/>
            <person name="Harrison M."/>
            <person name="Strong C."/>
            <person name="Farmer C."/>
            <person name="Delahaunty K."/>
            <person name="Markovic C."/>
            <person name="Hall O."/>
            <person name="Minx P."/>
            <person name="Tomlinson C."/>
            <person name="Mitreva M."/>
            <person name="Nelson J."/>
            <person name="Hou S."/>
            <person name="Wollam A."/>
            <person name="Pepin K.H."/>
            <person name="Johnson M."/>
            <person name="Bhonagiri V."/>
            <person name="Nash W.E."/>
            <person name="Warren W."/>
            <person name="Chinwalla A."/>
            <person name="Mardis E.R."/>
            <person name="Wilson R.K."/>
        </authorList>
    </citation>
    <scope>NUCLEOTIDE SEQUENCE [LARGE SCALE GENOMIC DNA]</scope>
    <source>
        <strain evidence="1">ATCC 51147</strain>
    </source>
</reference>
<dbReference type="AlphaFoldDB" id="C4GEE4"/>
<name>C4GEE4_9NEIS</name>
<protein>
    <submittedName>
        <fullName evidence="1">Uncharacterized protein</fullName>
    </submittedName>
</protein>
<dbReference type="Proteomes" id="UP000003009">
    <property type="component" value="Unassembled WGS sequence"/>
</dbReference>
<evidence type="ECO:0000313" key="1">
    <source>
        <dbReference type="EMBL" id="EEP69554.1"/>
    </source>
</evidence>
<accession>C4GEE4</accession>
<proteinExistence type="predicted"/>
<dbReference type="HOGENOM" id="CLU_2569276_0_0_4"/>
<organism evidence="1 2">
    <name type="scientific">Kingella oralis ATCC 51147</name>
    <dbReference type="NCBI Taxonomy" id="629741"/>
    <lineage>
        <taxon>Bacteria</taxon>
        <taxon>Pseudomonadati</taxon>
        <taxon>Pseudomonadota</taxon>
        <taxon>Betaproteobacteria</taxon>
        <taxon>Neisseriales</taxon>
        <taxon>Neisseriaceae</taxon>
        <taxon>Kingella</taxon>
    </lineage>
</organism>
<dbReference type="EMBL" id="ACJW02000001">
    <property type="protein sequence ID" value="EEP69554.1"/>
    <property type="molecule type" value="Genomic_DNA"/>
</dbReference>
<gene>
    <name evidence="1" type="ORF">GCWU000324_00027</name>
</gene>
<comment type="caution">
    <text evidence="1">The sequence shown here is derived from an EMBL/GenBank/DDBJ whole genome shotgun (WGS) entry which is preliminary data.</text>
</comment>